<dbReference type="SUPFAM" id="SSF144091">
    <property type="entry name" value="Rhomboid-like"/>
    <property type="match status" value="1"/>
</dbReference>
<feature type="transmembrane region" description="Helical" evidence="7">
    <location>
        <begin position="136"/>
        <end position="162"/>
    </location>
</feature>
<feature type="transmembrane region" description="Helical" evidence="7">
    <location>
        <begin position="106"/>
        <end position="124"/>
    </location>
</feature>
<proteinExistence type="inferred from homology"/>
<dbReference type="EMBL" id="FOGZ01000002">
    <property type="protein sequence ID" value="SER55545.1"/>
    <property type="molecule type" value="Genomic_DNA"/>
</dbReference>
<keyword evidence="3 7" id="KW-0812">Transmembrane</keyword>
<keyword evidence="6 7" id="KW-0472">Membrane</keyword>
<name>A0A1H9Q5Z8_9ACTN</name>
<evidence type="ECO:0000256" key="4">
    <source>
        <dbReference type="ARBA" id="ARBA00022801"/>
    </source>
</evidence>
<dbReference type="Pfam" id="PF01694">
    <property type="entry name" value="Rhomboid"/>
    <property type="match status" value="1"/>
</dbReference>
<dbReference type="InterPro" id="IPR050925">
    <property type="entry name" value="Rhomboid_protease_S54"/>
</dbReference>
<dbReference type="PANTHER" id="PTHR43731">
    <property type="entry name" value="RHOMBOID PROTEASE"/>
    <property type="match status" value="1"/>
</dbReference>
<evidence type="ECO:0000256" key="5">
    <source>
        <dbReference type="ARBA" id="ARBA00022989"/>
    </source>
</evidence>
<feature type="transmembrane region" description="Helical" evidence="7">
    <location>
        <begin position="79"/>
        <end position="100"/>
    </location>
</feature>
<evidence type="ECO:0000256" key="1">
    <source>
        <dbReference type="ARBA" id="ARBA00004141"/>
    </source>
</evidence>
<protein>
    <submittedName>
        <fullName evidence="9">Membrane associated serine protease, rhomboid family</fullName>
    </submittedName>
</protein>
<comment type="subcellular location">
    <subcellularLocation>
        <location evidence="1">Membrane</location>
        <topology evidence="1">Multi-pass membrane protein</topology>
    </subcellularLocation>
</comment>
<dbReference type="GO" id="GO:0006508">
    <property type="term" value="P:proteolysis"/>
    <property type="evidence" value="ECO:0007669"/>
    <property type="project" value="UniProtKB-KW"/>
</dbReference>
<accession>A0A1H9Q5Z8</accession>
<dbReference type="RefSeq" id="WP_177170018.1">
    <property type="nucleotide sequence ID" value="NZ_FOGZ01000002.1"/>
</dbReference>
<keyword evidence="5 7" id="KW-1133">Transmembrane helix</keyword>
<dbReference type="GO" id="GO:0004252">
    <property type="term" value="F:serine-type endopeptidase activity"/>
    <property type="evidence" value="ECO:0007669"/>
    <property type="project" value="InterPro"/>
</dbReference>
<sequence length="204" mass="21351">MCTYSIIGICVLVWIGELYVPGVASSVALTPDLAFSEPWRLLTSAFAHSPYSILHIATNMLMLWVMGRSLEPYLGRRDYLICYLLSAVGGSAVFVLLASATASGTAVVGASGAVFGLFGAQLAVSRHERMDSSGIWLLVGINLLFGFIVPGIAWQAHLGGFLTGLAAGWLVLRGRASGRGGWAYPLALLVPIGAILAISAGLLG</sequence>
<evidence type="ECO:0000313" key="9">
    <source>
        <dbReference type="EMBL" id="SER55545.1"/>
    </source>
</evidence>
<dbReference type="AlphaFoldDB" id="A0A1H9Q5Z8"/>
<reference evidence="9 10" key="1">
    <citation type="submission" date="2016-10" db="EMBL/GenBank/DDBJ databases">
        <authorList>
            <person name="de Groot N.N."/>
        </authorList>
    </citation>
    <scope>NUCLEOTIDE SEQUENCE [LARGE SCALE GENOMIC DNA]</scope>
    <source>
        <strain evidence="9 10">DSM 16859</strain>
    </source>
</reference>
<evidence type="ECO:0000256" key="2">
    <source>
        <dbReference type="ARBA" id="ARBA00009045"/>
    </source>
</evidence>
<keyword evidence="4" id="KW-0378">Hydrolase</keyword>
<evidence type="ECO:0000259" key="8">
    <source>
        <dbReference type="Pfam" id="PF01694"/>
    </source>
</evidence>
<dbReference type="Proteomes" id="UP000198815">
    <property type="component" value="Unassembled WGS sequence"/>
</dbReference>
<organism evidence="9 10">
    <name type="scientific">Propionibacterium cyclohexanicum</name>
    <dbReference type="NCBI Taxonomy" id="64702"/>
    <lineage>
        <taxon>Bacteria</taxon>
        <taxon>Bacillati</taxon>
        <taxon>Actinomycetota</taxon>
        <taxon>Actinomycetes</taxon>
        <taxon>Propionibacteriales</taxon>
        <taxon>Propionibacteriaceae</taxon>
        <taxon>Propionibacterium</taxon>
    </lineage>
</organism>
<feature type="transmembrane region" description="Helical" evidence="7">
    <location>
        <begin position="182"/>
        <end position="203"/>
    </location>
</feature>
<evidence type="ECO:0000256" key="3">
    <source>
        <dbReference type="ARBA" id="ARBA00022692"/>
    </source>
</evidence>
<dbReference type="InterPro" id="IPR022764">
    <property type="entry name" value="Peptidase_S54_rhomboid_dom"/>
</dbReference>
<comment type="similarity">
    <text evidence="2">Belongs to the peptidase S54 family.</text>
</comment>
<evidence type="ECO:0000256" key="6">
    <source>
        <dbReference type="ARBA" id="ARBA00023136"/>
    </source>
</evidence>
<dbReference type="InterPro" id="IPR035952">
    <property type="entry name" value="Rhomboid-like_sf"/>
</dbReference>
<keyword evidence="9" id="KW-0645">Protease</keyword>
<dbReference type="STRING" id="64702.SAMN05443377_102135"/>
<dbReference type="GO" id="GO:0016020">
    <property type="term" value="C:membrane"/>
    <property type="evidence" value="ECO:0007669"/>
    <property type="project" value="UniProtKB-SubCell"/>
</dbReference>
<gene>
    <name evidence="9" type="ORF">SAMN05443377_102135</name>
</gene>
<evidence type="ECO:0000256" key="7">
    <source>
        <dbReference type="SAM" id="Phobius"/>
    </source>
</evidence>
<feature type="domain" description="Peptidase S54 rhomboid" evidence="8">
    <location>
        <begin position="37"/>
        <end position="173"/>
    </location>
</feature>
<keyword evidence="10" id="KW-1185">Reference proteome</keyword>
<evidence type="ECO:0000313" key="10">
    <source>
        <dbReference type="Proteomes" id="UP000198815"/>
    </source>
</evidence>
<dbReference type="Gene3D" id="1.20.1540.10">
    <property type="entry name" value="Rhomboid-like"/>
    <property type="match status" value="1"/>
</dbReference>
<dbReference type="PANTHER" id="PTHR43731:SF14">
    <property type="entry name" value="PRESENILIN-ASSOCIATED RHOMBOID-LIKE PROTEIN, MITOCHONDRIAL"/>
    <property type="match status" value="1"/>
</dbReference>
<feature type="transmembrane region" description="Helical" evidence="7">
    <location>
        <begin position="49"/>
        <end position="67"/>
    </location>
</feature>
<feature type="transmembrane region" description="Helical" evidence="7">
    <location>
        <begin position="7"/>
        <end position="29"/>
    </location>
</feature>